<dbReference type="GO" id="GO:0043168">
    <property type="term" value="F:anion binding"/>
    <property type="evidence" value="ECO:0007669"/>
    <property type="project" value="UniProtKB-ARBA"/>
</dbReference>
<reference evidence="5 6" key="1">
    <citation type="journal article" date="2006" name="Proc. Natl. Acad. Sci. U.S.A.">
        <title>Genomic analysis of the uncultivated marine crenarchaeote Cenarchaeum symbiosum.</title>
        <authorList>
            <person name="Hallam S.J."/>
            <person name="Konstantinidis K.T."/>
            <person name="Putnam N."/>
            <person name="Schleper C."/>
            <person name="Watanabe Y."/>
            <person name="Sugahara J."/>
            <person name="Preston C."/>
            <person name="de la Torre J."/>
            <person name="Richardson P.M."/>
            <person name="DeLong E.F."/>
        </authorList>
    </citation>
    <scope>NUCLEOTIDE SEQUENCE [LARGE SCALE GENOMIC DNA]</scope>
    <source>
        <strain evidence="6">A</strain>
    </source>
</reference>
<dbReference type="SUPFAM" id="SSF50129">
    <property type="entry name" value="GroES-like"/>
    <property type="match status" value="1"/>
</dbReference>
<dbReference type="Gene3D" id="3.40.50.720">
    <property type="entry name" value="NAD(P)-binding Rossmann-like Domain"/>
    <property type="match status" value="1"/>
</dbReference>
<keyword evidence="6" id="KW-1185">Reference proteome</keyword>
<dbReference type="HOGENOM" id="CLU_026673_11_0_2"/>
<dbReference type="InterPro" id="IPR020843">
    <property type="entry name" value="ER"/>
</dbReference>
<evidence type="ECO:0000313" key="6">
    <source>
        <dbReference type="Proteomes" id="UP000000758"/>
    </source>
</evidence>
<dbReference type="PANTHER" id="PTHR43401">
    <property type="entry name" value="L-THREONINE 3-DEHYDROGENASE"/>
    <property type="match status" value="1"/>
</dbReference>
<dbReference type="GO" id="GO:0051262">
    <property type="term" value="P:protein tetramerization"/>
    <property type="evidence" value="ECO:0007669"/>
    <property type="project" value="UniProtKB-ARBA"/>
</dbReference>
<feature type="domain" description="Enoyl reductase (ER)" evidence="4">
    <location>
        <begin position="25"/>
        <end position="355"/>
    </location>
</feature>
<gene>
    <name evidence="5" type="ordered locus">CENSYa_0629</name>
</gene>
<dbReference type="GO" id="GO:0030554">
    <property type="term" value="F:adenyl nucleotide binding"/>
    <property type="evidence" value="ECO:0007669"/>
    <property type="project" value="UniProtKB-ARBA"/>
</dbReference>
<dbReference type="GO" id="GO:0003939">
    <property type="term" value="F:L-iditol 2-dehydrogenase (NAD+) activity"/>
    <property type="evidence" value="ECO:0007669"/>
    <property type="project" value="UniProtKB-EC"/>
</dbReference>
<dbReference type="InterPro" id="IPR011032">
    <property type="entry name" value="GroES-like_sf"/>
</dbReference>
<dbReference type="InterPro" id="IPR013154">
    <property type="entry name" value="ADH-like_N"/>
</dbReference>
<dbReference type="InterPro" id="IPR036291">
    <property type="entry name" value="NAD(P)-bd_dom_sf"/>
</dbReference>
<dbReference type="SMART" id="SM00829">
    <property type="entry name" value="PKS_ER"/>
    <property type="match status" value="1"/>
</dbReference>
<dbReference type="EC" id="1.1.1.14" evidence="5"/>
<organism evidence="5 6">
    <name type="scientific">Cenarchaeum symbiosum (strain A)</name>
    <dbReference type="NCBI Taxonomy" id="414004"/>
    <lineage>
        <taxon>Archaea</taxon>
        <taxon>Nitrososphaerota</taxon>
        <taxon>Candidatus Cenarchaeales</taxon>
        <taxon>Candidatus Cenarchaeaceae</taxon>
        <taxon>Candidatus Cenarchaeum</taxon>
    </lineage>
</organism>
<dbReference type="InterPro" id="IPR050129">
    <property type="entry name" value="Zn_alcohol_dh"/>
</dbReference>
<dbReference type="Pfam" id="PF08240">
    <property type="entry name" value="ADH_N"/>
    <property type="match status" value="1"/>
</dbReference>
<dbReference type="PATRIC" id="fig|414004.10.peg.576"/>
<evidence type="ECO:0000256" key="3">
    <source>
        <dbReference type="ARBA" id="ARBA00023002"/>
    </source>
</evidence>
<name>A0RV95_CENSY</name>
<dbReference type="GO" id="GO:0046872">
    <property type="term" value="F:metal ion binding"/>
    <property type="evidence" value="ECO:0007669"/>
    <property type="project" value="UniProtKB-KW"/>
</dbReference>
<dbReference type="EMBL" id="DP000238">
    <property type="protein sequence ID" value="ABK77262.1"/>
    <property type="molecule type" value="Genomic_DNA"/>
</dbReference>
<dbReference type="STRING" id="414004.CENSYa_0629"/>
<keyword evidence="1" id="KW-0479">Metal-binding</keyword>
<accession>A0RV95</accession>
<proteinExistence type="predicted"/>
<dbReference type="KEGG" id="csy:CENSYa_0629"/>
<evidence type="ECO:0000313" key="5">
    <source>
        <dbReference type="EMBL" id="ABK77262.1"/>
    </source>
</evidence>
<dbReference type="InterPro" id="IPR013149">
    <property type="entry name" value="ADH-like_C"/>
</dbReference>
<protein>
    <submittedName>
        <fullName evidence="5">L-iditol 2-dehydrogenase/threonine dehydrogenase</fullName>
        <ecNumber evidence="5">1.1.1.14</ecNumber>
    </submittedName>
</protein>
<keyword evidence="2" id="KW-0862">Zinc</keyword>
<evidence type="ECO:0000256" key="1">
    <source>
        <dbReference type="ARBA" id="ARBA00022723"/>
    </source>
</evidence>
<keyword evidence="3 5" id="KW-0560">Oxidoreductase</keyword>
<dbReference type="Pfam" id="PF00107">
    <property type="entry name" value="ADH_zinc_N"/>
    <property type="match status" value="1"/>
</dbReference>
<evidence type="ECO:0000256" key="2">
    <source>
        <dbReference type="ARBA" id="ARBA00022833"/>
    </source>
</evidence>
<dbReference type="AlphaFoldDB" id="A0RV95"/>
<dbReference type="PANTHER" id="PTHR43401:SF2">
    <property type="entry name" value="L-THREONINE 3-DEHYDROGENASE"/>
    <property type="match status" value="1"/>
</dbReference>
<sequence>MARARHGMYIYPREWPAAVKAAFVSDQSVEVREVDDPVPGPGEVLVEMAACGICGSDVERVYGSYSQPSMRLGHEPAGTVVQSRAGGISGGDRVFTHHHVPCYSCHYCTRGSETMCTEYSKSNLSPCGLAQRYVVPRHNIMHGGIIRLPEKITFEDAALIEPLACCIRAWRKAPISEGDAIGIIGVGATGMMHAMLAKSMGASKVFCIDTNPFRLEFARKCNVGEPIGATDPDRMDKILDGTENRGVDVAMVATGNIGALQEGIQMVRKGGTAVMFGVPSTGAAMNLDMAGLYSREVTLASSYAASDRDTREALKLMSSGGIDVSPLITHRYPLEDSQRAFEHARGGADSMKIVITGKA</sequence>
<dbReference type="SUPFAM" id="SSF51735">
    <property type="entry name" value="NAD(P)-binding Rossmann-fold domains"/>
    <property type="match status" value="1"/>
</dbReference>
<dbReference type="Gene3D" id="3.90.180.10">
    <property type="entry name" value="Medium-chain alcohol dehydrogenases, catalytic domain"/>
    <property type="match status" value="1"/>
</dbReference>
<evidence type="ECO:0000259" key="4">
    <source>
        <dbReference type="SMART" id="SM00829"/>
    </source>
</evidence>
<dbReference type="CDD" id="cd08235">
    <property type="entry name" value="iditol_2_DH_like"/>
    <property type="match status" value="1"/>
</dbReference>
<dbReference type="Proteomes" id="UP000000758">
    <property type="component" value="Chromosome"/>
</dbReference>
<dbReference type="EnsemblBacteria" id="ABK77262">
    <property type="protein sequence ID" value="ABK77262"/>
    <property type="gene ID" value="CENSYa_0629"/>
</dbReference>